<keyword evidence="1" id="KW-1133">Transmembrane helix</keyword>
<keyword evidence="1" id="KW-0812">Transmembrane</keyword>
<protein>
    <submittedName>
        <fullName evidence="2">Uncharacterized protein</fullName>
    </submittedName>
</protein>
<dbReference type="Proteomes" id="UP000050865">
    <property type="component" value="Unassembled WGS sequence"/>
</dbReference>
<keyword evidence="3" id="KW-1185">Reference proteome</keyword>
<keyword evidence="1" id="KW-0472">Membrane</keyword>
<feature type="transmembrane region" description="Helical" evidence="1">
    <location>
        <begin position="12"/>
        <end position="43"/>
    </location>
</feature>
<dbReference type="OrthoDB" id="2312099at2"/>
<comment type="caution">
    <text evidence="2">The sequence shown here is derived from an EMBL/GenBank/DDBJ whole genome shotgun (WGS) entry which is preliminary data.</text>
</comment>
<gene>
    <name evidence="2" type="ORF">FC75_GL000585</name>
</gene>
<dbReference type="EMBL" id="AYZJ01000085">
    <property type="protein sequence ID" value="KRN18645.1"/>
    <property type="molecule type" value="Genomic_DNA"/>
</dbReference>
<name>A0A0R2EXJ2_9LACO</name>
<accession>A0A0R2EXJ2</accession>
<evidence type="ECO:0000313" key="3">
    <source>
        <dbReference type="Proteomes" id="UP000050865"/>
    </source>
</evidence>
<dbReference type="PATRIC" id="fig|1423730.4.peg.609"/>
<proteinExistence type="predicted"/>
<reference evidence="2 3" key="1">
    <citation type="journal article" date="2015" name="Genome Announc.">
        <title>Expanding the biotechnology potential of lactobacilli through comparative genomics of 213 strains and associated genera.</title>
        <authorList>
            <person name="Sun Z."/>
            <person name="Harris H.M."/>
            <person name="McCann A."/>
            <person name="Guo C."/>
            <person name="Argimon S."/>
            <person name="Zhang W."/>
            <person name="Yang X."/>
            <person name="Jeffery I.B."/>
            <person name="Cooney J.C."/>
            <person name="Kagawa T.F."/>
            <person name="Liu W."/>
            <person name="Song Y."/>
            <person name="Salvetti E."/>
            <person name="Wrobel A."/>
            <person name="Rasinkangas P."/>
            <person name="Parkhill J."/>
            <person name="Rea M.C."/>
            <person name="O'Sullivan O."/>
            <person name="Ritari J."/>
            <person name="Douillard F.P."/>
            <person name="Paul Ross R."/>
            <person name="Yang R."/>
            <person name="Briner A.E."/>
            <person name="Felis G.E."/>
            <person name="de Vos W.M."/>
            <person name="Barrangou R."/>
            <person name="Klaenhammer T.R."/>
            <person name="Caufield P.W."/>
            <person name="Cui Y."/>
            <person name="Zhang H."/>
            <person name="O'Toole P.W."/>
        </authorList>
    </citation>
    <scope>NUCLEOTIDE SEQUENCE [LARGE SCALE GENOMIC DNA]</scope>
    <source>
        <strain evidence="2 3">DSM 22697</strain>
    </source>
</reference>
<dbReference type="STRING" id="1423730.FC75_GL000585"/>
<sequence>MGMTILKWTLRVLVAVTVVLLVINTVFGIGLIVVDMVFGGVYLMQRNKCDRRQLHRLDLMHRF</sequence>
<evidence type="ECO:0000256" key="1">
    <source>
        <dbReference type="SAM" id="Phobius"/>
    </source>
</evidence>
<dbReference type="AlphaFoldDB" id="A0A0R2EXJ2"/>
<evidence type="ECO:0000313" key="2">
    <source>
        <dbReference type="EMBL" id="KRN18645.1"/>
    </source>
</evidence>
<dbReference type="RefSeq" id="WP_054662852.1">
    <property type="nucleotide sequence ID" value="NZ_AYZJ01000085.1"/>
</dbReference>
<organism evidence="2 3">
    <name type="scientific">Lacticaseibacillus camelliae DSM 22697 = JCM 13995</name>
    <dbReference type="NCBI Taxonomy" id="1423730"/>
    <lineage>
        <taxon>Bacteria</taxon>
        <taxon>Bacillati</taxon>
        <taxon>Bacillota</taxon>
        <taxon>Bacilli</taxon>
        <taxon>Lactobacillales</taxon>
        <taxon>Lactobacillaceae</taxon>
        <taxon>Lacticaseibacillus</taxon>
    </lineage>
</organism>